<proteinExistence type="predicted"/>
<comment type="caution">
    <text evidence="1">The sequence shown here is derived from an EMBL/GenBank/DDBJ whole genome shotgun (WGS) entry which is preliminary data.</text>
</comment>
<dbReference type="RefSeq" id="WP_236089522.1">
    <property type="nucleotide sequence ID" value="NZ_JAKGSG010000034.1"/>
</dbReference>
<dbReference type="Gene3D" id="2.160.20.80">
    <property type="entry name" value="E3 ubiquitin-protein ligase SopA"/>
    <property type="match status" value="1"/>
</dbReference>
<dbReference type="Proteomes" id="UP001165405">
    <property type="component" value="Unassembled WGS sequence"/>
</dbReference>
<evidence type="ECO:0000313" key="1">
    <source>
        <dbReference type="EMBL" id="MCF4121725.1"/>
    </source>
</evidence>
<organism evidence="1 2">
    <name type="scientific">Antribacter soli</name>
    <dbReference type="NCBI Taxonomy" id="2910976"/>
    <lineage>
        <taxon>Bacteria</taxon>
        <taxon>Bacillati</taxon>
        <taxon>Actinomycetota</taxon>
        <taxon>Actinomycetes</taxon>
        <taxon>Micrococcales</taxon>
        <taxon>Promicromonosporaceae</taxon>
        <taxon>Antribacter</taxon>
    </lineage>
</organism>
<keyword evidence="2" id="KW-1185">Reference proteome</keyword>
<dbReference type="SUPFAM" id="SSF141571">
    <property type="entry name" value="Pentapeptide repeat-like"/>
    <property type="match status" value="1"/>
</dbReference>
<dbReference type="InterPro" id="IPR051082">
    <property type="entry name" value="Pentapeptide-BTB/POZ_domain"/>
</dbReference>
<dbReference type="InterPro" id="IPR001646">
    <property type="entry name" value="5peptide_repeat"/>
</dbReference>
<gene>
    <name evidence="1" type="ORF">L1785_12100</name>
</gene>
<sequence length="223" mass="24844">MDTLTIRNLAVDLPVLHDDELTPVQVLDTDEDRLSLFTYGEASLRTLVLSRTQIFDARLLGVTVQRADLDHLRMSSVELTRCDLASLTLTSSRLSRVRFTDCRLLGARLSDLTFEHVVFERCRFDYATFTDITAKGPVAFLGCSLVESEFTGCDLSGVVFDDCVLRATSFQPGTYKGTDLRDNDLSAITGAINLKRVVIDQHQLTDLATVLADELEITFADDR</sequence>
<protein>
    <submittedName>
        <fullName evidence="1">Pentapeptide repeat-containing protein</fullName>
    </submittedName>
</protein>
<dbReference type="EMBL" id="JAKGSG010000034">
    <property type="protein sequence ID" value="MCF4121725.1"/>
    <property type="molecule type" value="Genomic_DNA"/>
</dbReference>
<evidence type="ECO:0000313" key="2">
    <source>
        <dbReference type="Proteomes" id="UP001165405"/>
    </source>
</evidence>
<reference evidence="1" key="1">
    <citation type="submission" date="2022-01" db="EMBL/GenBank/DDBJ databases">
        <title>Antribacter sp. nov., isolated from Guizhou of China.</title>
        <authorList>
            <person name="Chengliang C."/>
            <person name="Ya Z."/>
        </authorList>
    </citation>
    <scope>NUCLEOTIDE SEQUENCE</scope>
    <source>
        <strain evidence="1">KLBMP 9083</strain>
    </source>
</reference>
<dbReference type="PANTHER" id="PTHR14136:SF17">
    <property type="entry name" value="BTB_POZ DOMAIN-CONTAINING PROTEIN KCTD9"/>
    <property type="match status" value="1"/>
</dbReference>
<dbReference type="Pfam" id="PF13599">
    <property type="entry name" value="Pentapeptide_4"/>
    <property type="match status" value="1"/>
</dbReference>
<dbReference type="PANTHER" id="PTHR14136">
    <property type="entry name" value="BTB_POZ DOMAIN-CONTAINING PROTEIN KCTD9"/>
    <property type="match status" value="1"/>
</dbReference>
<accession>A0AA41U7T5</accession>
<dbReference type="AlphaFoldDB" id="A0AA41U7T5"/>
<name>A0AA41U7T5_9MICO</name>